<accession>A0ABD8AJA7</accession>
<protein>
    <submittedName>
        <fullName evidence="2">IS30 family transposase</fullName>
    </submittedName>
</protein>
<dbReference type="InterPro" id="IPR051917">
    <property type="entry name" value="Transposase-Integrase"/>
</dbReference>
<dbReference type="PROSITE" id="PS50994">
    <property type="entry name" value="INTEGRASE"/>
    <property type="match status" value="1"/>
</dbReference>
<dbReference type="AlphaFoldDB" id="A0ABD8AJA7"/>
<dbReference type="EMBL" id="CP141046">
    <property type="protein sequence ID" value="WQQ19963.1"/>
    <property type="molecule type" value="Genomic_DNA"/>
</dbReference>
<dbReference type="RefSeq" id="WP_322936139.1">
    <property type="nucleotide sequence ID" value="NZ_CP141046.1"/>
</dbReference>
<dbReference type="PANTHER" id="PTHR10948">
    <property type="entry name" value="TRANSPOSASE"/>
    <property type="match status" value="1"/>
</dbReference>
<reference evidence="2 3" key="1">
    <citation type="submission" date="2023-12" db="EMBL/GenBank/DDBJ databases">
        <title>Hybrid Genome Assemblies of Mycoplasma cynos and Mycoplasma felis isolated from Dogs and Cats with Infectious Respiratory Disease.</title>
        <authorList>
            <person name="Framst I."/>
            <person name="Cai H."/>
            <person name="Ramesh P."/>
            <person name="Maboni G."/>
        </authorList>
    </citation>
    <scope>NUCLEOTIDE SEQUENCE [LARGE SCALE GENOMIC DNA]</scope>
    <source>
        <strain evidence="2 3">30510</strain>
    </source>
</reference>
<dbReference type="InterPro" id="IPR012337">
    <property type="entry name" value="RNaseH-like_sf"/>
</dbReference>
<dbReference type="InterPro" id="IPR053392">
    <property type="entry name" value="Transposase_IS30-like"/>
</dbReference>
<evidence type="ECO:0000313" key="3">
    <source>
        <dbReference type="Proteomes" id="UP001327314"/>
    </source>
</evidence>
<feature type="domain" description="Integrase catalytic" evidence="1">
    <location>
        <begin position="1"/>
        <end position="142"/>
    </location>
</feature>
<gene>
    <name evidence="2" type="ORF">RRG46_00180</name>
</gene>
<proteinExistence type="predicted"/>
<organism evidence="2 3">
    <name type="scientific">Mycoplasmopsis cynos</name>
    <dbReference type="NCBI Taxonomy" id="171284"/>
    <lineage>
        <taxon>Bacteria</taxon>
        <taxon>Bacillati</taxon>
        <taxon>Mycoplasmatota</taxon>
        <taxon>Mycoplasmoidales</taxon>
        <taxon>Metamycoplasmataceae</taxon>
        <taxon>Mycoplasmopsis</taxon>
    </lineage>
</organism>
<dbReference type="Proteomes" id="UP001327314">
    <property type="component" value="Chromosome"/>
</dbReference>
<dbReference type="InterPro" id="IPR001584">
    <property type="entry name" value="Integrase_cat-core"/>
</dbReference>
<name>A0ABD8AJA7_9BACT</name>
<evidence type="ECO:0000259" key="1">
    <source>
        <dbReference type="PROSITE" id="PS50994"/>
    </source>
</evidence>
<dbReference type="NCBIfam" id="NF033563">
    <property type="entry name" value="transpos_IS30"/>
    <property type="match status" value="1"/>
</dbReference>
<dbReference type="PANTHER" id="PTHR10948:SF23">
    <property type="entry name" value="TRANSPOSASE INSI FOR INSERTION SEQUENCE ELEMENT IS30A-RELATED"/>
    <property type="match status" value="1"/>
</dbReference>
<dbReference type="Gene3D" id="3.30.420.10">
    <property type="entry name" value="Ribonuclease H-like superfamily/Ribonuclease H"/>
    <property type="match status" value="1"/>
</dbReference>
<dbReference type="SUPFAM" id="SSF53098">
    <property type="entry name" value="Ribonuclease H-like"/>
    <property type="match status" value="1"/>
</dbReference>
<dbReference type="InterPro" id="IPR036397">
    <property type="entry name" value="RNaseH_sf"/>
</dbReference>
<evidence type="ECO:0000313" key="2">
    <source>
        <dbReference type="EMBL" id="WQQ19963.1"/>
    </source>
</evidence>
<sequence length="142" mass="17074">MRDRFNSPKKSSLSSHLLTFTERKTRWGLIIKLENKNPWKLILKLWEYIKIYKLNVKSITTDNGFEFKVLFYIGYRLNIPIYQADPYTPFQRGLNENFNGLVRREFPKRTNFNKISEKEIYDLQKTINNMLSMIISLLVNLF</sequence>